<reference evidence="1" key="2">
    <citation type="journal article" date="2015" name="Data Brief">
        <title>Shoot transcriptome of the giant reed, Arundo donax.</title>
        <authorList>
            <person name="Barrero R.A."/>
            <person name="Guerrero F.D."/>
            <person name="Moolhuijzen P."/>
            <person name="Goolsby J.A."/>
            <person name="Tidwell J."/>
            <person name="Bellgard S.E."/>
            <person name="Bellgard M.I."/>
        </authorList>
    </citation>
    <scope>NUCLEOTIDE SEQUENCE</scope>
    <source>
        <tissue evidence="1">Shoot tissue taken approximately 20 cm above the soil surface</tissue>
    </source>
</reference>
<sequence>MEDDTLSVSLRSALVLVPHL</sequence>
<proteinExistence type="predicted"/>
<name>A0A0A9FGF7_ARUDO</name>
<reference evidence="1" key="1">
    <citation type="submission" date="2014-09" db="EMBL/GenBank/DDBJ databases">
        <authorList>
            <person name="Magalhaes I.L.F."/>
            <person name="Oliveira U."/>
            <person name="Santos F.R."/>
            <person name="Vidigal T.H.D.A."/>
            <person name="Brescovit A.D."/>
            <person name="Santos A.J."/>
        </authorList>
    </citation>
    <scope>NUCLEOTIDE SEQUENCE</scope>
    <source>
        <tissue evidence="1">Shoot tissue taken approximately 20 cm above the soil surface</tissue>
    </source>
</reference>
<dbReference type="EMBL" id="GBRH01188705">
    <property type="protein sequence ID" value="JAE09191.1"/>
    <property type="molecule type" value="Transcribed_RNA"/>
</dbReference>
<dbReference type="AlphaFoldDB" id="A0A0A9FGF7"/>
<organism evidence="1">
    <name type="scientific">Arundo donax</name>
    <name type="common">Giant reed</name>
    <name type="synonym">Donax arundinaceus</name>
    <dbReference type="NCBI Taxonomy" id="35708"/>
    <lineage>
        <taxon>Eukaryota</taxon>
        <taxon>Viridiplantae</taxon>
        <taxon>Streptophyta</taxon>
        <taxon>Embryophyta</taxon>
        <taxon>Tracheophyta</taxon>
        <taxon>Spermatophyta</taxon>
        <taxon>Magnoliopsida</taxon>
        <taxon>Liliopsida</taxon>
        <taxon>Poales</taxon>
        <taxon>Poaceae</taxon>
        <taxon>PACMAD clade</taxon>
        <taxon>Arundinoideae</taxon>
        <taxon>Arundineae</taxon>
        <taxon>Arundo</taxon>
    </lineage>
</organism>
<accession>A0A0A9FGF7</accession>
<protein>
    <submittedName>
        <fullName evidence="1">Uncharacterized protein</fullName>
    </submittedName>
</protein>
<evidence type="ECO:0000313" key="1">
    <source>
        <dbReference type="EMBL" id="JAE09191.1"/>
    </source>
</evidence>